<evidence type="ECO:0000313" key="2">
    <source>
        <dbReference type="Proteomes" id="UP000008392"/>
    </source>
</evidence>
<evidence type="ECO:0008006" key="3">
    <source>
        <dbReference type="Google" id="ProtNLM"/>
    </source>
</evidence>
<sequence>MVMSQIHKGMPVNTSTPLMVRRLLVDLSQGFPRHWLAGKPFRTQYFNALSMSFPVGEQEFIDSVREAAQSLPDSPENASLRATIQDFVGQEATHRRVHGLYNAELEKQGLHNHWQHWAGDLIALGRQHKVPAMRRLAITAALEHYTAVMADLTLRHPPVLAGAEPALQTLWRWHAAEETEHKAVAFDLFHTLGGDYRARVRGYAFAMLHFTLMATGQTINNLWHDRVLFKPGTWLDAARFFFGRYGLIWLSTAPLLAYLRRDFHPWQHDNRKLAEQWLSGNSEQYTVVRGPKAA</sequence>
<dbReference type="HOGENOM" id="CLU_051636_0_1_4"/>
<accession>G0A8Q1</accession>
<dbReference type="PIRSF" id="PIRSF007580">
    <property type="entry name" value="UCP07580"/>
    <property type="match status" value="1"/>
</dbReference>
<dbReference type="Pfam" id="PF10118">
    <property type="entry name" value="Metal_hydrol"/>
    <property type="match status" value="1"/>
</dbReference>
<organism evidence="1 2">
    <name type="scientific">Collimonas fungivorans (strain Ter331)</name>
    <dbReference type="NCBI Taxonomy" id="1005048"/>
    <lineage>
        <taxon>Bacteria</taxon>
        <taxon>Pseudomonadati</taxon>
        <taxon>Pseudomonadota</taxon>
        <taxon>Betaproteobacteria</taxon>
        <taxon>Burkholderiales</taxon>
        <taxon>Oxalobacteraceae</taxon>
        <taxon>Collimonas</taxon>
    </lineage>
</organism>
<dbReference type="PANTHER" id="PTHR39456">
    <property type="entry name" value="METAL-DEPENDENT HYDROLASE"/>
    <property type="match status" value="1"/>
</dbReference>
<dbReference type="KEGG" id="cfu:CFU_1692"/>
<evidence type="ECO:0000313" key="1">
    <source>
        <dbReference type="EMBL" id="AEK61524.1"/>
    </source>
</evidence>
<dbReference type="AlphaFoldDB" id="G0A8Q1"/>
<dbReference type="STRING" id="1005048.CFU_1692"/>
<protein>
    <recommendedName>
        <fullName evidence="3">Metal-dependent hydrolase</fullName>
    </recommendedName>
</protein>
<gene>
    <name evidence="1" type="ordered locus">CFU_1692</name>
</gene>
<dbReference type="InterPro" id="IPR016516">
    <property type="entry name" value="UCP07580"/>
</dbReference>
<keyword evidence="2" id="KW-1185">Reference proteome</keyword>
<reference evidence="1 2" key="4">
    <citation type="journal article" date="2010" name="Environ. Microbiol.">
        <title>The bacterial genus Collimonas: mycophagy, weathering and other adaptive solutions to life in oligotrophic soil environments.</title>
        <authorList>
            <person name="Leveau J.H."/>
            <person name="Uroz S."/>
            <person name="de Boer W."/>
        </authorList>
    </citation>
    <scope>NUCLEOTIDE SEQUENCE [LARGE SCALE GENOMIC DNA]</scope>
    <source>
        <strain evidence="1 2">Ter331</strain>
    </source>
</reference>
<proteinExistence type="predicted"/>
<name>G0A8Q1_COLFT</name>
<reference evidence="2" key="6">
    <citation type="submission" date="2011-05" db="EMBL/GenBank/DDBJ databases">
        <title>Complete sequence of Collimonas fungivorans Ter331.</title>
        <authorList>
            <person name="Leveau J.H."/>
        </authorList>
    </citation>
    <scope>NUCLEOTIDE SEQUENCE [LARGE SCALE GENOMIC DNA]</scope>
    <source>
        <strain evidence="2">Ter331</strain>
    </source>
</reference>
<reference evidence="1 2" key="2">
    <citation type="journal article" date="2006" name="J. Microbiol. Methods">
        <title>Genomic flank-sequencing of plasposon insertion sites for rapid identification of functional genes.</title>
        <authorList>
            <person name="Leveau J.H."/>
            <person name="Gerards S."/>
            <person name="Fritsche K."/>
            <person name="Zondag G."/>
            <person name="van Veen J.A."/>
        </authorList>
    </citation>
    <scope>NUCLEOTIDE SEQUENCE [LARGE SCALE GENOMIC DNA]</scope>
    <source>
        <strain evidence="1 2">Ter331</strain>
    </source>
</reference>
<dbReference type="EMBL" id="CP002745">
    <property type="protein sequence ID" value="AEK61524.1"/>
    <property type="molecule type" value="Genomic_DNA"/>
</dbReference>
<dbReference type="PANTHER" id="PTHR39456:SF1">
    <property type="entry name" value="METAL-DEPENDENT HYDROLASE"/>
    <property type="match status" value="1"/>
</dbReference>
<reference evidence="1 2" key="3">
    <citation type="journal article" date="2008" name="FEMS Microbiol. Ecol.">
        <title>Identification and characterization of genes underlying chitinolysis in Collimonas fungivorans Ter331.</title>
        <authorList>
            <person name="Fritsche K."/>
            <person name="de Boer W."/>
            <person name="Gerards S."/>
            <person name="van den Berg M."/>
            <person name="van Veen J.A."/>
            <person name="Leveau J.H."/>
        </authorList>
    </citation>
    <scope>NUCLEOTIDE SEQUENCE [LARGE SCALE GENOMIC DNA]</scope>
    <source>
        <strain evidence="1 2">Ter331</strain>
    </source>
</reference>
<dbReference type="eggNOG" id="COG3687">
    <property type="taxonomic scope" value="Bacteria"/>
</dbReference>
<reference evidence="1 2" key="1">
    <citation type="journal article" date="2004" name="Environ. Microbiol.">
        <title>Phylogeny-function analysis of (meta)genomic libraries: screening for expression of ribosomal RNA genes by large-insert library fluorescent in situ hybridization (LIL-FISH).</title>
        <authorList>
            <person name="Leveau J.H."/>
            <person name="Gerards S."/>
            <person name="de Boer W."/>
            <person name="van Veen J.A."/>
        </authorList>
    </citation>
    <scope>NUCLEOTIDE SEQUENCE [LARGE SCALE GENOMIC DNA]</scope>
    <source>
        <strain evidence="1 2">Ter331</strain>
    </source>
</reference>
<dbReference type="Proteomes" id="UP000008392">
    <property type="component" value="Chromosome"/>
</dbReference>
<reference evidence="1 2" key="5">
    <citation type="journal article" date="2011" name="ISME J.">
        <title>Dual transcriptional profiling of a bacterial/fungal confrontation: Collimonas fungivorans versus Aspergillus niger.</title>
        <authorList>
            <person name="Mela F."/>
            <person name="Fritsche K."/>
            <person name="de Boer W."/>
            <person name="van Veen J.A."/>
            <person name="de Graaff L.H."/>
            <person name="van den Berg M."/>
            <person name="Leveau J.H."/>
        </authorList>
    </citation>
    <scope>NUCLEOTIDE SEQUENCE [LARGE SCALE GENOMIC DNA]</scope>
    <source>
        <strain evidence="1 2">Ter331</strain>
    </source>
</reference>